<dbReference type="AlphaFoldDB" id="B6VBS4"/>
<protein>
    <submittedName>
        <fullName evidence="1">Uncharacterized protein</fullName>
    </submittedName>
</protein>
<proteinExistence type="predicted"/>
<dbReference type="EMBL" id="FJ362374">
    <property type="protein sequence ID" value="ACI49167.1"/>
    <property type="molecule type" value="Genomic_DNA"/>
</dbReference>
<organism evidence="1">
    <name type="scientific">Caenorhabditis brenneri</name>
    <name type="common">Nematode worm</name>
    <dbReference type="NCBI Taxonomy" id="135651"/>
    <lineage>
        <taxon>Eukaryota</taxon>
        <taxon>Metazoa</taxon>
        <taxon>Ecdysozoa</taxon>
        <taxon>Nematoda</taxon>
        <taxon>Chromadorea</taxon>
        <taxon>Rhabditida</taxon>
        <taxon>Rhabditina</taxon>
        <taxon>Rhabditomorpha</taxon>
        <taxon>Rhabditoidea</taxon>
        <taxon>Rhabditidae</taxon>
        <taxon>Peloderinae</taxon>
        <taxon>Caenorhabditis</taxon>
    </lineage>
</organism>
<gene>
    <name evidence="1" type="ORF">Cbre_JD22.005</name>
</gene>
<reference evidence="1" key="1">
    <citation type="journal article" date="2008" name="Genome Res.">
        <title>Multigenome DNA sequence conservation identifies Hox cis-regulatory elements.</title>
        <authorList>
            <person name="Kuntz S.G."/>
            <person name="Schwarz E.M."/>
            <person name="DeModena J.A."/>
            <person name="De Buysscher T."/>
            <person name="Trout D."/>
            <person name="Shizuya H."/>
            <person name="Sternberg P.W."/>
            <person name="Wold B.J."/>
        </authorList>
    </citation>
    <scope>NUCLEOTIDE SEQUENCE</scope>
    <source>
        <strain evidence="1">CB5161</strain>
    </source>
</reference>
<evidence type="ECO:0000313" key="1">
    <source>
        <dbReference type="EMBL" id="ACI49167.1"/>
    </source>
</evidence>
<sequence>MIDNVKYWNIFIPAQVHTVDIEYQLRWIISLPETLRFGQFVHNTVKKTTFTQIQLQDTRRNNNKAEA</sequence>
<name>B6VBS4_CAEBE</name>
<accession>B6VBS4</accession>